<evidence type="ECO:0000256" key="1">
    <source>
        <dbReference type="ARBA" id="ARBA00022603"/>
    </source>
</evidence>
<evidence type="ECO:0008006" key="7">
    <source>
        <dbReference type="Google" id="ProtNLM"/>
    </source>
</evidence>
<dbReference type="InterPro" id="IPR029063">
    <property type="entry name" value="SAM-dependent_MTases_sf"/>
</dbReference>
<dbReference type="Gene3D" id="1.10.1200.270">
    <property type="entry name" value="Methyltransferase, alpha-helical capping domain"/>
    <property type="match status" value="1"/>
</dbReference>
<keyword evidence="1" id="KW-0489">Methyltransferase</keyword>
<sequence length="293" mass="33540">MSLYRKKWTHRRTYRSPSPSRCKNIRYGGNISTGHCETIQELFNYEGNFSQELRHSYLGCLLWKKGGDIAETSRLDSSVIRPSLNHVALSKVPPALYDEHGKSINKGNVYISESSPPSVSQAYYKQFQEDFSLFLKSRSEELVTGGRMVLILLGRIGQDHVDRGNSFFWEILSRSLAISVSQAEIEKEKVDSYEVHFYAASKNELEDEVRREGSFEIDKLEMFEIEREVKNGESYGTAVAMTVRAVQESMLCDHFGDGMDLDTLFNNYGKMIDEEMVKVDIKPITFVIVLKKL</sequence>
<dbReference type="GO" id="GO:0032259">
    <property type="term" value="P:methylation"/>
    <property type="evidence" value="ECO:0007669"/>
    <property type="project" value="UniProtKB-KW"/>
</dbReference>
<dbReference type="InterPro" id="IPR042086">
    <property type="entry name" value="MeTrfase_capping"/>
</dbReference>
<keyword evidence="4" id="KW-0460">Magnesium</keyword>
<keyword evidence="2" id="KW-0808">Transferase</keyword>
<dbReference type="Gene3D" id="3.40.50.150">
    <property type="entry name" value="Vaccinia Virus protein VP39"/>
    <property type="match status" value="1"/>
</dbReference>
<evidence type="ECO:0000256" key="3">
    <source>
        <dbReference type="ARBA" id="ARBA00022723"/>
    </source>
</evidence>
<protein>
    <recommendedName>
        <fullName evidence="7">Salicylate carboxymethyltransferase</fullName>
    </recommendedName>
</protein>
<dbReference type="PANTHER" id="PTHR31009">
    <property type="entry name" value="S-ADENOSYL-L-METHIONINE:CARBOXYL METHYLTRANSFERASE FAMILY PROTEIN"/>
    <property type="match status" value="1"/>
</dbReference>
<dbReference type="SUPFAM" id="SSF53335">
    <property type="entry name" value="S-adenosyl-L-methionine-dependent methyltransferases"/>
    <property type="match status" value="1"/>
</dbReference>
<dbReference type="Proteomes" id="UP000239757">
    <property type="component" value="Unassembled WGS sequence"/>
</dbReference>
<dbReference type="AlphaFoldDB" id="A0A2P5YWX7"/>
<dbReference type="GO" id="GO:0046872">
    <property type="term" value="F:metal ion binding"/>
    <property type="evidence" value="ECO:0007669"/>
    <property type="project" value="UniProtKB-KW"/>
</dbReference>
<gene>
    <name evidence="5" type="ORF">GOBAR_AA00506</name>
</gene>
<evidence type="ECO:0000313" key="5">
    <source>
        <dbReference type="EMBL" id="PPS20053.1"/>
    </source>
</evidence>
<dbReference type="OrthoDB" id="1523883at2759"/>
<proteinExistence type="predicted"/>
<evidence type="ECO:0000256" key="4">
    <source>
        <dbReference type="ARBA" id="ARBA00022842"/>
    </source>
</evidence>
<dbReference type="EMBL" id="KZ662717">
    <property type="protein sequence ID" value="PPS20053.1"/>
    <property type="molecule type" value="Genomic_DNA"/>
</dbReference>
<reference evidence="5 6" key="1">
    <citation type="submission" date="2015-01" db="EMBL/GenBank/DDBJ databases">
        <title>Genome of allotetraploid Gossypium barbadense reveals genomic plasticity and fiber elongation in cotton evolution.</title>
        <authorList>
            <person name="Chen X."/>
            <person name="Liu X."/>
            <person name="Zhao B."/>
            <person name="Zheng H."/>
            <person name="Hu Y."/>
            <person name="Lu G."/>
            <person name="Yang C."/>
            <person name="Chen J."/>
            <person name="Shan C."/>
            <person name="Zhang L."/>
            <person name="Zhou Y."/>
            <person name="Wang L."/>
            <person name="Guo W."/>
            <person name="Bai Y."/>
            <person name="Ruan J."/>
            <person name="Shangguan X."/>
            <person name="Mao Y."/>
            <person name="Jiang J."/>
            <person name="Zhu Y."/>
            <person name="Lei J."/>
            <person name="Kang H."/>
            <person name="Chen S."/>
            <person name="He X."/>
            <person name="Wang R."/>
            <person name="Wang Y."/>
            <person name="Chen J."/>
            <person name="Wang L."/>
            <person name="Yu S."/>
            <person name="Wang B."/>
            <person name="Wei J."/>
            <person name="Song S."/>
            <person name="Lu X."/>
            <person name="Gao Z."/>
            <person name="Gu W."/>
            <person name="Deng X."/>
            <person name="Ma D."/>
            <person name="Wang S."/>
            <person name="Liang W."/>
            <person name="Fang L."/>
            <person name="Cai C."/>
            <person name="Zhu X."/>
            <person name="Zhou B."/>
            <person name="Zhang Y."/>
            <person name="Chen Z."/>
            <person name="Xu S."/>
            <person name="Zhu R."/>
            <person name="Wang S."/>
            <person name="Zhang T."/>
            <person name="Zhao G."/>
        </authorList>
    </citation>
    <scope>NUCLEOTIDE SEQUENCE [LARGE SCALE GENOMIC DNA]</scope>
    <source>
        <strain evidence="6">cv. Xinhai21</strain>
        <tissue evidence="5">Leaf</tissue>
    </source>
</reference>
<keyword evidence="3" id="KW-0479">Metal-binding</keyword>
<dbReference type="InterPro" id="IPR005299">
    <property type="entry name" value="MeTrfase_7"/>
</dbReference>
<dbReference type="GO" id="GO:0008168">
    <property type="term" value="F:methyltransferase activity"/>
    <property type="evidence" value="ECO:0007669"/>
    <property type="project" value="UniProtKB-KW"/>
</dbReference>
<evidence type="ECO:0000256" key="2">
    <source>
        <dbReference type="ARBA" id="ARBA00022679"/>
    </source>
</evidence>
<accession>A0A2P5YWX7</accession>
<evidence type="ECO:0000313" key="6">
    <source>
        <dbReference type="Proteomes" id="UP000239757"/>
    </source>
</evidence>
<dbReference type="Pfam" id="PF03492">
    <property type="entry name" value="Methyltransf_7"/>
    <property type="match status" value="1"/>
</dbReference>
<organism evidence="5 6">
    <name type="scientific">Gossypium barbadense</name>
    <name type="common">Sea Island cotton</name>
    <name type="synonym">Hibiscus barbadensis</name>
    <dbReference type="NCBI Taxonomy" id="3634"/>
    <lineage>
        <taxon>Eukaryota</taxon>
        <taxon>Viridiplantae</taxon>
        <taxon>Streptophyta</taxon>
        <taxon>Embryophyta</taxon>
        <taxon>Tracheophyta</taxon>
        <taxon>Spermatophyta</taxon>
        <taxon>Magnoliopsida</taxon>
        <taxon>eudicotyledons</taxon>
        <taxon>Gunneridae</taxon>
        <taxon>Pentapetalae</taxon>
        <taxon>rosids</taxon>
        <taxon>malvids</taxon>
        <taxon>Malvales</taxon>
        <taxon>Malvaceae</taxon>
        <taxon>Malvoideae</taxon>
        <taxon>Gossypium</taxon>
    </lineage>
</organism>
<name>A0A2P5YWX7_GOSBA</name>